<name>A0ABQ0CFE1_9HYPO</name>
<proteinExistence type="predicted"/>
<evidence type="ECO:0000313" key="2">
    <source>
        <dbReference type="Proteomes" id="UP001562357"/>
    </source>
</evidence>
<gene>
    <name evidence="1" type="primary">g606</name>
    <name evidence="1" type="ORF">EsDP_00000606</name>
</gene>
<dbReference type="EMBL" id="BAAFGZ010000011">
    <property type="protein sequence ID" value="GAB0132162.1"/>
    <property type="molecule type" value="Genomic_DNA"/>
</dbReference>
<evidence type="ECO:0000313" key="1">
    <source>
        <dbReference type="EMBL" id="GAB0132162.1"/>
    </source>
</evidence>
<accession>A0ABQ0CFE1</accession>
<dbReference type="Proteomes" id="UP001562357">
    <property type="component" value="Unassembled WGS sequence"/>
</dbReference>
<reference evidence="2" key="1">
    <citation type="submission" date="2024-06" db="EMBL/GenBank/DDBJ databases">
        <title>Draft Genome Sequences of Epichloe bromicola Strains Isolated from Elymus ciliaris.</title>
        <authorList>
            <consortium name="Epichloe bromicola genome sequencing consortium"/>
            <person name="Miura A."/>
            <person name="Imano S."/>
            <person name="Ashida A."/>
            <person name="Sato I."/>
            <person name="Chiba S."/>
            <person name="Tanaka A."/>
            <person name="Camagna M."/>
            <person name="Takemoto D."/>
        </authorList>
    </citation>
    <scope>NUCLEOTIDE SEQUENCE [LARGE SCALE GENOMIC DNA]</scope>
    <source>
        <strain evidence="2">DP</strain>
    </source>
</reference>
<protein>
    <submittedName>
        <fullName evidence="1">Uncharacterized protein</fullName>
    </submittedName>
</protein>
<comment type="caution">
    <text evidence="1">The sequence shown here is derived from an EMBL/GenBank/DDBJ whole genome shotgun (WGS) entry which is preliminary data.</text>
</comment>
<organism evidence="1 2">
    <name type="scientific">Epichloe bromicola</name>
    <dbReference type="NCBI Taxonomy" id="79588"/>
    <lineage>
        <taxon>Eukaryota</taxon>
        <taxon>Fungi</taxon>
        <taxon>Dikarya</taxon>
        <taxon>Ascomycota</taxon>
        <taxon>Pezizomycotina</taxon>
        <taxon>Sordariomycetes</taxon>
        <taxon>Hypocreomycetidae</taxon>
        <taxon>Hypocreales</taxon>
        <taxon>Clavicipitaceae</taxon>
        <taxon>Epichloe</taxon>
    </lineage>
</organism>
<sequence length="187" mass="20944">MKTGLKFVIGEHKDQPSHLVSCPGGWYGDAILYSGTAMNSDPLAAARYGNMMGTYDTVRLPPEALGGEIRKEDIRGRINKMSAAYSFAAAVGQTGYPEKFEWRSSKTDELKELNQMSRGWKLVRLNNGEEIVAVWTYAKWSMTKVAAFRFTGSGASGELGAVFTTMAVMSFIRHYQREMQRRRHSVE</sequence>
<keyword evidence="2" id="KW-1185">Reference proteome</keyword>